<dbReference type="Proteomes" id="UP000186817">
    <property type="component" value="Unassembled WGS sequence"/>
</dbReference>
<dbReference type="PROSITE" id="PS50920">
    <property type="entry name" value="SOLCAR"/>
    <property type="match status" value="2"/>
</dbReference>
<dbReference type="InterPro" id="IPR018108">
    <property type="entry name" value="MCP_transmembrane"/>
</dbReference>
<dbReference type="GO" id="GO:0016020">
    <property type="term" value="C:membrane"/>
    <property type="evidence" value="ECO:0007669"/>
    <property type="project" value="UniProtKB-SubCell"/>
</dbReference>
<comment type="subcellular location">
    <subcellularLocation>
        <location evidence="1">Membrane</location>
        <topology evidence="1">Multi-pass membrane protein</topology>
    </subcellularLocation>
</comment>
<feature type="repeat" description="Solcar" evidence="8">
    <location>
        <begin position="613"/>
        <end position="703"/>
    </location>
</feature>
<evidence type="ECO:0000256" key="2">
    <source>
        <dbReference type="ARBA" id="ARBA00006375"/>
    </source>
</evidence>
<evidence type="ECO:0000256" key="8">
    <source>
        <dbReference type="PROSITE-ProRule" id="PRU00282"/>
    </source>
</evidence>
<dbReference type="EMBL" id="LSRX01001457">
    <property type="protein sequence ID" value="OLP79684.1"/>
    <property type="molecule type" value="Genomic_DNA"/>
</dbReference>
<evidence type="ECO:0000256" key="3">
    <source>
        <dbReference type="ARBA" id="ARBA00022448"/>
    </source>
</evidence>
<keyword evidence="3" id="KW-0813">Transport</keyword>
<evidence type="ECO:0000256" key="6">
    <source>
        <dbReference type="ARBA" id="ARBA00022989"/>
    </source>
</evidence>
<keyword evidence="5" id="KW-0677">Repeat</keyword>
<evidence type="ECO:0000313" key="10">
    <source>
        <dbReference type="Proteomes" id="UP000186817"/>
    </source>
</evidence>
<name>A0A1Q9C9T1_SYMMI</name>
<evidence type="ECO:0000256" key="7">
    <source>
        <dbReference type="ARBA" id="ARBA00023136"/>
    </source>
</evidence>
<keyword evidence="4 8" id="KW-0812">Transmembrane</keyword>
<organism evidence="9 10">
    <name type="scientific">Symbiodinium microadriaticum</name>
    <name type="common">Dinoflagellate</name>
    <name type="synonym">Zooxanthella microadriatica</name>
    <dbReference type="NCBI Taxonomy" id="2951"/>
    <lineage>
        <taxon>Eukaryota</taxon>
        <taxon>Sar</taxon>
        <taxon>Alveolata</taxon>
        <taxon>Dinophyceae</taxon>
        <taxon>Suessiales</taxon>
        <taxon>Symbiodiniaceae</taxon>
        <taxon>Symbiodinium</taxon>
    </lineage>
</organism>
<keyword evidence="6" id="KW-1133">Transmembrane helix</keyword>
<reference evidence="9 10" key="1">
    <citation type="submission" date="2016-02" db="EMBL/GenBank/DDBJ databases">
        <title>Genome analysis of coral dinoflagellate symbionts highlights evolutionary adaptations to a symbiotic lifestyle.</title>
        <authorList>
            <person name="Aranda M."/>
            <person name="Li Y."/>
            <person name="Liew Y.J."/>
            <person name="Baumgarten S."/>
            <person name="Simakov O."/>
            <person name="Wilson M."/>
            <person name="Piel J."/>
            <person name="Ashoor H."/>
            <person name="Bougouffa S."/>
            <person name="Bajic V.B."/>
            <person name="Ryu T."/>
            <person name="Ravasi T."/>
            <person name="Bayer T."/>
            <person name="Micklem G."/>
            <person name="Kim H."/>
            <person name="Bhak J."/>
            <person name="Lajeunesse T.C."/>
            <person name="Voolstra C.R."/>
        </authorList>
    </citation>
    <scope>NUCLEOTIDE SEQUENCE [LARGE SCALE GENOMIC DNA]</scope>
    <source>
        <strain evidence="9 10">CCMP2467</strain>
    </source>
</reference>
<comment type="similarity">
    <text evidence="2">Belongs to the mitochondrial carrier (TC 2.A.29) family.</text>
</comment>
<protein>
    <submittedName>
        <fullName evidence="9">Mitochondrial substrate carrier family protein ucpB</fullName>
    </submittedName>
</protein>
<dbReference type="PANTHER" id="PTHR45618">
    <property type="entry name" value="MITOCHONDRIAL DICARBOXYLATE CARRIER-RELATED"/>
    <property type="match status" value="1"/>
</dbReference>
<dbReference type="SUPFAM" id="SSF103506">
    <property type="entry name" value="Mitochondrial carrier"/>
    <property type="match status" value="1"/>
</dbReference>
<dbReference type="InterPro" id="IPR023395">
    <property type="entry name" value="MCP_dom_sf"/>
</dbReference>
<dbReference type="OrthoDB" id="756301at2759"/>
<evidence type="ECO:0000256" key="1">
    <source>
        <dbReference type="ARBA" id="ARBA00004141"/>
    </source>
</evidence>
<accession>A0A1Q9C9T1</accession>
<comment type="caution">
    <text evidence="9">The sequence shown here is derived from an EMBL/GenBank/DDBJ whole genome shotgun (WGS) entry which is preliminary data.</text>
</comment>
<evidence type="ECO:0000313" key="9">
    <source>
        <dbReference type="EMBL" id="OLP79684.1"/>
    </source>
</evidence>
<sequence length="872" mass="93099">MVLSSSVTNRKLQENPGDVECGTAALAREALRELGFKDEAVLQKILEPVGSGRILDPAAPLVLRCIDRWTADVLSHFSQVSADCAEEMPMPVHMPSDRYLDGLDEETRAAVIRKYVPQEQFGGTAVISTPAECVDLMKKWEEVFTGPEFQCRRKALWDRRDLSFPARMRETRTMVAESLSKVLEPMGFAPGKPGLARCIKQMQVYWSTDKACADKVSQNLSWSYSIACSPWPARLGSADAPVVQPMPEVNGVRFARLWTLDGNEDDDNEFVWSPEIEELELKGSHLLSLFDGLDSRTTEVIVSAPNFGQAKSLLLAACQAAGAPTFCPEEVDATAVRVVADSLKSHIGREVCGHRASVSEELGCLMLTLRDCRRPFDEQFSSELAGLIEESLSSVSSLPTLGLDSSKPAVSAAARREAYASLGLAAGAAGTVVTGGSALVAVGFAAAAASLGAHAAMGQTDPTSPAVGCAFGRGTSRDLRVTSAAAMLRELLKTGVDLSLVDELTDEERVLGGHLAAVRVREAQVVASEDDTPPTLMAPLGLLVNNDNPLLTSMILAAMALITDSIAGAGEINGYVLRSALDLEELADVSLADLEHRVLHKLGFALIMPDASSAALQQVGLAGVSNAIAACFTNPVDVVKVRMQLAGVSQITSCNAQTVLGAGRKLWQQEGPAGLQRGLRPSILRELSYSGMRMGLYEPVRETLASRGGQQEKRQTTSPLVVKILAGAITGAIGSVIANPFDLLKVRMQGGGAHETRASVTEEFTSIVQGGGLRGLWRGAGPTVQRATLLTASQVPSYDHAKHTLLDLGLVREGYVCHFACSMLAGVVAAAVTSPVDLAKSFNMQWMRLGPHTTISLMCFEQLRYLAGMNFL</sequence>
<keyword evidence="7 8" id="KW-0472">Membrane</keyword>
<dbReference type="AlphaFoldDB" id="A0A1Q9C9T1"/>
<evidence type="ECO:0000256" key="5">
    <source>
        <dbReference type="ARBA" id="ARBA00022737"/>
    </source>
</evidence>
<keyword evidence="10" id="KW-1185">Reference proteome</keyword>
<dbReference type="Pfam" id="PF00153">
    <property type="entry name" value="Mito_carr"/>
    <property type="match status" value="2"/>
</dbReference>
<feature type="repeat" description="Solcar" evidence="8">
    <location>
        <begin position="718"/>
        <end position="804"/>
    </location>
</feature>
<proteinExistence type="inferred from homology"/>
<gene>
    <name evidence="9" type="primary">ucpB</name>
    <name evidence="9" type="ORF">AK812_SmicGene40003</name>
</gene>
<dbReference type="Gene3D" id="1.50.40.10">
    <property type="entry name" value="Mitochondrial carrier domain"/>
    <property type="match status" value="1"/>
</dbReference>
<evidence type="ECO:0000256" key="4">
    <source>
        <dbReference type="ARBA" id="ARBA00022692"/>
    </source>
</evidence>
<dbReference type="InterPro" id="IPR050391">
    <property type="entry name" value="Mito_Metabolite_Transporter"/>
</dbReference>